<feature type="non-terminal residue" evidence="1">
    <location>
        <position position="98"/>
    </location>
</feature>
<keyword evidence="2" id="KW-1185">Reference proteome</keyword>
<name>A0A9J5X0U8_SOLCO</name>
<proteinExistence type="predicted"/>
<evidence type="ECO:0000313" key="2">
    <source>
        <dbReference type="Proteomes" id="UP000824120"/>
    </source>
</evidence>
<gene>
    <name evidence="1" type="ORF">H5410_051489</name>
</gene>
<dbReference type="Proteomes" id="UP000824120">
    <property type="component" value="Chromosome 10"/>
</dbReference>
<protein>
    <submittedName>
        <fullName evidence="1">Uncharacterized protein</fullName>
    </submittedName>
</protein>
<sequence>DKKHILEDLNEVVRSLSDREDIHWWRFYGHIGATSSCCGFRDKNGSGASLLGFARYFELGDRGLCKGCKVTRSDNHTIKHKLLVMDLEITREREKKTL</sequence>
<organism evidence="1 2">
    <name type="scientific">Solanum commersonii</name>
    <name type="common">Commerson's wild potato</name>
    <name type="synonym">Commerson's nightshade</name>
    <dbReference type="NCBI Taxonomy" id="4109"/>
    <lineage>
        <taxon>Eukaryota</taxon>
        <taxon>Viridiplantae</taxon>
        <taxon>Streptophyta</taxon>
        <taxon>Embryophyta</taxon>
        <taxon>Tracheophyta</taxon>
        <taxon>Spermatophyta</taxon>
        <taxon>Magnoliopsida</taxon>
        <taxon>eudicotyledons</taxon>
        <taxon>Gunneridae</taxon>
        <taxon>Pentapetalae</taxon>
        <taxon>asterids</taxon>
        <taxon>lamiids</taxon>
        <taxon>Solanales</taxon>
        <taxon>Solanaceae</taxon>
        <taxon>Solanoideae</taxon>
        <taxon>Solaneae</taxon>
        <taxon>Solanum</taxon>
    </lineage>
</organism>
<dbReference type="AlphaFoldDB" id="A0A9J5X0U8"/>
<evidence type="ECO:0000313" key="1">
    <source>
        <dbReference type="EMBL" id="KAG5580862.1"/>
    </source>
</evidence>
<dbReference type="EMBL" id="JACXVP010000010">
    <property type="protein sequence ID" value="KAG5580862.1"/>
    <property type="molecule type" value="Genomic_DNA"/>
</dbReference>
<accession>A0A9J5X0U8</accession>
<reference evidence="1 2" key="1">
    <citation type="submission" date="2020-09" db="EMBL/GenBank/DDBJ databases">
        <title>De no assembly of potato wild relative species, Solanum commersonii.</title>
        <authorList>
            <person name="Cho K."/>
        </authorList>
    </citation>
    <scope>NUCLEOTIDE SEQUENCE [LARGE SCALE GENOMIC DNA]</scope>
    <source>
        <strain evidence="1">LZ3.2</strain>
        <tissue evidence="1">Leaf</tissue>
    </source>
</reference>
<comment type="caution">
    <text evidence="1">The sequence shown here is derived from an EMBL/GenBank/DDBJ whole genome shotgun (WGS) entry which is preliminary data.</text>
</comment>
<dbReference type="OrthoDB" id="1902296at2759"/>